<protein>
    <submittedName>
        <fullName evidence="1">Uncharacterized protein</fullName>
    </submittedName>
</protein>
<dbReference type="EMBL" id="JAWWMZ010000022">
    <property type="protein sequence ID" value="MDX4957900.1"/>
    <property type="molecule type" value="Genomic_DNA"/>
</dbReference>
<gene>
    <name evidence="1" type="ORF">SGN30_31150</name>
</gene>
<name>A0AAJ2VC03_DELAC</name>
<organism evidence="1 2">
    <name type="scientific">Delftia acidovorans</name>
    <name type="common">Pseudomonas acidovorans</name>
    <name type="synonym">Comamonas acidovorans</name>
    <dbReference type="NCBI Taxonomy" id="80866"/>
    <lineage>
        <taxon>Bacteria</taxon>
        <taxon>Pseudomonadati</taxon>
        <taxon>Pseudomonadota</taxon>
        <taxon>Betaproteobacteria</taxon>
        <taxon>Burkholderiales</taxon>
        <taxon>Comamonadaceae</taxon>
        <taxon>Delftia</taxon>
    </lineage>
</organism>
<dbReference type="RefSeq" id="WP_319076966.1">
    <property type="nucleotide sequence ID" value="NZ_JAWWMZ010000022.1"/>
</dbReference>
<sequence length="93" mass="10587">MTPYEIHVLLDIHALAGMQHSQYSSAPIYLETLWSFQRHGLIDKVDSPVLTERGKAYVYFLESLPLPVAHWSIPGPWNPQIPPCTFKVGKVEE</sequence>
<comment type="caution">
    <text evidence="1">The sequence shown here is derived from an EMBL/GenBank/DDBJ whole genome shotgun (WGS) entry which is preliminary data.</text>
</comment>
<reference evidence="1" key="1">
    <citation type="submission" date="2023-11" db="EMBL/GenBank/DDBJ databases">
        <title>Identification and selenium tolerance of Delftia acidovorans R3-25.</title>
        <authorList>
            <person name="Zhang S."/>
            <person name="Liu Y."/>
            <person name="Guo Y."/>
        </authorList>
    </citation>
    <scope>NUCLEOTIDE SEQUENCE</scope>
    <source>
        <strain evidence="1">R3-25</strain>
    </source>
</reference>
<dbReference type="AlphaFoldDB" id="A0AAJ2VC03"/>
<evidence type="ECO:0000313" key="2">
    <source>
        <dbReference type="Proteomes" id="UP001287445"/>
    </source>
</evidence>
<dbReference type="Proteomes" id="UP001287445">
    <property type="component" value="Unassembled WGS sequence"/>
</dbReference>
<accession>A0AAJ2VC03</accession>
<proteinExistence type="predicted"/>
<evidence type="ECO:0000313" key="1">
    <source>
        <dbReference type="EMBL" id="MDX4957900.1"/>
    </source>
</evidence>